<dbReference type="InterPro" id="IPR029060">
    <property type="entry name" value="PIN-like_dom_sf"/>
</dbReference>
<comment type="caution">
    <text evidence="2">The sequence shown here is derived from an EMBL/GenBank/DDBJ whole genome shotgun (WGS) entry which is preliminary data.</text>
</comment>
<dbReference type="Proteomes" id="UP000017842">
    <property type="component" value="Unassembled WGS sequence"/>
</dbReference>
<dbReference type="AlphaFoldDB" id="V5DVA7"/>
<dbReference type="Gene3D" id="3.40.50.1010">
    <property type="entry name" value="5'-nuclease"/>
    <property type="match status" value="1"/>
</dbReference>
<gene>
    <name evidence="2" type="ORF">MGMO_106c00040</name>
</gene>
<dbReference type="InterPro" id="IPR041705">
    <property type="entry name" value="PIN_Sll0205"/>
</dbReference>
<dbReference type="CDD" id="cd09872">
    <property type="entry name" value="PIN_Sll0205-like"/>
    <property type="match status" value="1"/>
</dbReference>
<evidence type="ECO:0000259" key="1">
    <source>
        <dbReference type="Pfam" id="PF01850"/>
    </source>
</evidence>
<dbReference type="RefSeq" id="WP_023495596.1">
    <property type="nucleotide sequence ID" value="NZ_AYLO01000101.1"/>
</dbReference>
<dbReference type="Pfam" id="PF01850">
    <property type="entry name" value="PIN"/>
    <property type="match status" value="1"/>
</dbReference>
<reference evidence="2 3" key="1">
    <citation type="journal article" date="2013" name="Genome Announc.">
        <title>Draft Genome Sequence of the Methanotrophic Gammaproteobacterium Methyloglobulus morosus DSM 22980 Strain KoM1.</title>
        <authorList>
            <person name="Poehlein A."/>
            <person name="Deutzmann J.S."/>
            <person name="Daniel R."/>
            <person name="Simeonova D.D."/>
        </authorList>
    </citation>
    <scope>NUCLEOTIDE SEQUENCE [LARGE SCALE GENOMIC DNA]</scope>
    <source>
        <strain evidence="2 3">KoM1</strain>
    </source>
</reference>
<dbReference type="PANTHER" id="PTHR36173">
    <property type="entry name" value="RIBONUCLEASE VAPC16-RELATED"/>
    <property type="match status" value="1"/>
</dbReference>
<dbReference type="PANTHER" id="PTHR36173:SF2">
    <property type="entry name" value="RIBONUCLEASE VAPC16"/>
    <property type="match status" value="1"/>
</dbReference>
<accession>V5DVA7</accession>
<protein>
    <submittedName>
        <fullName evidence="2">PilT-like protein</fullName>
    </submittedName>
</protein>
<sequence length="128" mass="15030">MNLLLDTHVFLWLRLTPDKISPKILDAYYDINNEVFLSMASIWEIQIKFQLGKLELSLPLNQLIQEQRINNGLLILPIETDHIYALNELPRHHNDPFDRMILAQAKLENLHLVSADTVFSHYDVDLIW</sequence>
<dbReference type="InterPro" id="IPR002716">
    <property type="entry name" value="PIN_dom"/>
</dbReference>
<feature type="domain" description="PIN" evidence="1">
    <location>
        <begin position="4"/>
        <end position="123"/>
    </location>
</feature>
<name>V5DVA7_9GAMM</name>
<proteinExistence type="predicted"/>
<dbReference type="InterPro" id="IPR052919">
    <property type="entry name" value="TA_system_RNase"/>
</dbReference>
<dbReference type="EMBL" id="AYLO01000101">
    <property type="protein sequence ID" value="ESS71341.1"/>
    <property type="molecule type" value="Genomic_DNA"/>
</dbReference>
<dbReference type="eggNOG" id="COG3744">
    <property type="taxonomic scope" value="Bacteria"/>
</dbReference>
<dbReference type="SUPFAM" id="SSF88723">
    <property type="entry name" value="PIN domain-like"/>
    <property type="match status" value="1"/>
</dbReference>
<dbReference type="STRING" id="1116472.MGMO_106c00040"/>
<evidence type="ECO:0000313" key="2">
    <source>
        <dbReference type="EMBL" id="ESS71341.1"/>
    </source>
</evidence>
<evidence type="ECO:0000313" key="3">
    <source>
        <dbReference type="Proteomes" id="UP000017842"/>
    </source>
</evidence>
<organism evidence="2 3">
    <name type="scientific">Methyloglobulus morosus KoM1</name>
    <dbReference type="NCBI Taxonomy" id="1116472"/>
    <lineage>
        <taxon>Bacteria</taxon>
        <taxon>Pseudomonadati</taxon>
        <taxon>Pseudomonadota</taxon>
        <taxon>Gammaproteobacteria</taxon>
        <taxon>Methylococcales</taxon>
        <taxon>Methylococcaceae</taxon>
        <taxon>Methyloglobulus</taxon>
    </lineage>
</organism>
<dbReference type="OrthoDB" id="9798990at2"/>
<keyword evidence="3" id="KW-1185">Reference proteome</keyword>